<proteinExistence type="predicted"/>
<dbReference type="Pfam" id="PF01423">
    <property type="entry name" value="LSM"/>
    <property type="match status" value="1"/>
</dbReference>
<dbReference type="InterPro" id="IPR010920">
    <property type="entry name" value="LSM_dom_sf"/>
</dbReference>
<dbReference type="Proteomes" id="UP000256409">
    <property type="component" value="Unassembled WGS sequence"/>
</dbReference>
<reference evidence="2 7" key="4">
    <citation type="submission" date="2018-11" db="EMBL/GenBank/DDBJ databases">
        <authorList>
            <consortium name="Veterinary Laboratory Investigation and Response Network"/>
        </authorList>
    </citation>
    <scope>NUCLEOTIDE SEQUENCE [LARGE SCALE GENOMIC DNA]</scope>
    <source>
        <strain evidence="2 7">SPSE-18-VL-LA-PA-Ryan-0021</strain>
    </source>
</reference>
<dbReference type="EMBL" id="QEIV01001331">
    <property type="protein sequence ID" value="PWZ96925.1"/>
    <property type="molecule type" value="Genomic_DNA"/>
</dbReference>
<dbReference type="Proteomes" id="UP000246351">
    <property type="component" value="Unassembled WGS sequence"/>
</dbReference>
<evidence type="ECO:0000259" key="1">
    <source>
        <dbReference type="Pfam" id="PF01423"/>
    </source>
</evidence>
<name>A0A2A4ELW0_STAPS</name>
<dbReference type="EMBL" id="AAXKXX010000053">
    <property type="protein sequence ID" value="EGQ4386154.1"/>
    <property type="molecule type" value="Genomic_DNA"/>
</dbReference>
<dbReference type="Gene3D" id="2.30.30.100">
    <property type="match status" value="1"/>
</dbReference>
<protein>
    <submittedName>
        <fullName evidence="4">LSM domain protein</fullName>
    </submittedName>
</protein>
<feature type="domain" description="Sm" evidence="1">
    <location>
        <begin position="4"/>
        <end position="30"/>
    </location>
</feature>
<keyword evidence="7" id="KW-1185">Reference proteome</keyword>
<evidence type="ECO:0000313" key="3">
    <source>
        <dbReference type="EMBL" id="PWZ96925.1"/>
    </source>
</evidence>
<evidence type="ECO:0000313" key="5">
    <source>
        <dbReference type="Proteomes" id="UP000246351"/>
    </source>
</evidence>
<accession>A0A2A4ELW0</accession>
<organism evidence="4 6">
    <name type="scientific">Staphylococcus pseudintermedius</name>
    <dbReference type="NCBI Taxonomy" id="283734"/>
    <lineage>
        <taxon>Bacteria</taxon>
        <taxon>Bacillati</taxon>
        <taxon>Bacillota</taxon>
        <taxon>Bacilli</taxon>
        <taxon>Bacillales</taxon>
        <taxon>Staphylococcaceae</taxon>
        <taxon>Staphylococcus</taxon>
        <taxon>Staphylococcus intermedius group</taxon>
    </lineage>
</organism>
<evidence type="ECO:0000313" key="6">
    <source>
        <dbReference type="Proteomes" id="UP000256409"/>
    </source>
</evidence>
<dbReference type="InterPro" id="IPR001163">
    <property type="entry name" value="Sm_dom_euk/arc"/>
</dbReference>
<dbReference type="AlphaFoldDB" id="A0A2A4ELW0"/>
<dbReference type="OrthoDB" id="1927710at2"/>
<dbReference type="Proteomes" id="UP000600220">
    <property type="component" value="Unassembled WGS sequence"/>
</dbReference>
<dbReference type="SUPFAM" id="SSF50182">
    <property type="entry name" value="Sm-like ribonucleoproteins"/>
    <property type="match status" value="1"/>
</dbReference>
<reference evidence="4" key="2">
    <citation type="journal article" date="2018" name="Vet. Microbiol.">
        <title>Methicillin-resistant staphylococci amongst veterinary personnel, personnel-owned pets, patients and the hospital environment of two small animal veterinary hospitals.</title>
        <authorList>
            <person name="Worthing K.A."/>
            <person name="Brown J."/>
            <person name="Gerber L."/>
            <person name="Abraham S."/>
            <person name="Trott D."/>
            <person name="Norris J.M."/>
        </authorList>
    </citation>
    <scope>NUCLEOTIDE SEQUENCE</scope>
    <source>
        <strain evidence="4">ST496-2</strain>
    </source>
</reference>
<dbReference type="RefSeq" id="WP_015729312.1">
    <property type="nucleotide sequence ID" value="NZ_BAAFHP010000044.1"/>
</dbReference>
<dbReference type="EMBL" id="QQPC01000009">
    <property type="protein sequence ID" value="REA83688.1"/>
    <property type="molecule type" value="Genomic_DNA"/>
</dbReference>
<sequence length="65" mass="7580">MKLWTYVDKNVRVILKNGKEFNGRVSGYDDEVANDNGEDCIYLDVGMELLYEFRESEIKSIEVLD</sequence>
<evidence type="ECO:0000313" key="7">
    <source>
        <dbReference type="Proteomes" id="UP000600220"/>
    </source>
</evidence>
<evidence type="ECO:0000313" key="2">
    <source>
        <dbReference type="EMBL" id="EGQ4386154.1"/>
    </source>
</evidence>
<reference evidence="3 5" key="1">
    <citation type="journal article" date="2018" name="Vet. Microbiol.">
        <title>Clonal diversity and geographic distribution of methicillin-resistant Staphylococcus pseudintermedius from Australian animals: Discovery of novel sequence types.</title>
        <authorList>
            <person name="Worthing K.A."/>
            <person name="Abraham S."/>
            <person name="Coombs G.W."/>
            <person name="Pang S."/>
            <person name="Saputra S."/>
            <person name="Jordan D."/>
            <person name="Trott D.J."/>
            <person name="Norris J.M."/>
        </authorList>
    </citation>
    <scope>NUCLEOTIDE SEQUENCE [LARGE SCALE GENOMIC DNA]</scope>
    <source>
        <strain evidence="3 5">ST71 3</strain>
    </source>
</reference>
<reference evidence="6" key="3">
    <citation type="journal article" date="2018" name="Vet. Microbiol.">
        <title>Molecular epidemiology of methicillin-resistant staphylococci amongst veterinary personnel, personnel-owned pets, patients and the hospital environment of two companion animal veterinary hospitals.</title>
        <authorList>
            <person name="Worthing K.A."/>
            <person name="Brown J."/>
            <person name="Gerber L."/>
            <person name="Abraham S."/>
            <person name="Trott D."/>
            <person name="Norris J.M."/>
        </authorList>
    </citation>
    <scope>NUCLEOTIDE SEQUENCE [LARGE SCALE GENOMIC DNA]</scope>
    <source>
        <strain evidence="6">ST496-2</strain>
    </source>
</reference>
<gene>
    <name evidence="3" type="ORF">DD924_13190</name>
    <name evidence="4" type="ORF">DV961_01075</name>
    <name evidence="2" type="ORF">EGV54_14045</name>
</gene>
<comment type="caution">
    <text evidence="4">The sequence shown here is derived from an EMBL/GenBank/DDBJ whole genome shotgun (WGS) entry which is preliminary data.</text>
</comment>
<evidence type="ECO:0000313" key="4">
    <source>
        <dbReference type="EMBL" id="REA83688.1"/>
    </source>
</evidence>
<dbReference type="STRING" id="937773.SPSINT_1481"/>